<organism evidence="2 3">
    <name type="scientific">Plutella xylostella</name>
    <name type="common">Diamondback moth</name>
    <name type="synonym">Plutella maculipennis</name>
    <dbReference type="NCBI Taxonomy" id="51655"/>
    <lineage>
        <taxon>Eukaryota</taxon>
        <taxon>Metazoa</taxon>
        <taxon>Ecdysozoa</taxon>
        <taxon>Arthropoda</taxon>
        <taxon>Hexapoda</taxon>
        <taxon>Insecta</taxon>
        <taxon>Pterygota</taxon>
        <taxon>Neoptera</taxon>
        <taxon>Endopterygota</taxon>
        <taxon>Lepidoptera</taxon>
        <taxon>Glossata</taxon>
        <taxon>Ditrysia</taxon>
        <taxon>Yponomeutoidea</taxon>
        <taxon>Plutellidae</taxon>
        <taxon>Plutella</taxon>
    </lineage>
</organism>
<dbReference type="AlphaFoldDB" id="A0A8S4EFD4"/>
<protein>
    <submittedName>
        <fullName evidence="2">(diamondback moth) hypothetical protein</fullName>
    </submittedName>
</protein>
<gene>
    <name evidence="2" type="ORF">PLXY2_LOCUS5284</name>
</gene>
<comment type="caution">
    <text evidence="2">The sequence shown here is derived from an EMBL/GenBank/DDBJ whole genome shotgun (WGS) entry which is preliminary data.</text>
</comment>
<dbReference type="Proteomes" id="UP000653454">
    <property type="component" value="Unassembled WGS sequence"/>
</dbReference>
<proteinExistence type="predicted"/>
<evidence type="ECO:0000313" key="2">
    <source>
        <dbReference type="EMBL" id="CAG9113709.1"/>
    </source>
</evidence>
<dbReference type="EMBL" id="CAJHNJ030000015">
    <property type="protein sequence ID" value="CAG9113709.1"/>
    <property type="molecule type" value="Genomic_DNA"/>
</dbReference>
<evidence type="ECO:0000313" key="3">
    <source>
        <dbReference type="Proteomes" id="UP000653454"/>
    </source>
</evidence>
<keyword evidence="1" id="KW-0732">Signal</keyword>
<accession>A0A8S4EFD4</accession>
<dbReference type="InterPro" id="IPR036186">
    <property type="entry name" value="Serpin_sf"/>
</dbReference>
<feature type="signal peptide" evidence="1">
    <location>
        <begin position="1"/>
        <end position="19"/>
    </location>
</feature>
<name>A0A8S4EFD4_PLUXY</name>
<sequence>MDWSIQIVLVCGVICLTGSDPVPQVEEMQQPLSHSINDFGYRLMLDLTTRSEGQNVVLGPTSVAEIAANRQNHEQFGELLQGLGAGNSTSTLYADAIFVDSSAQVLNKTLNLPNFSIVTYAYQIYCR</sequence>
<evidence type="ECO:0000256" key="1">
    <source>
        <dbReference type="SAM" id="SignalP"/>
    </source>
</evidence>
<dbReference type="SUPFAM" id="SSF56574">
    <property type="entry name" value="Serpins"/>
    <property type="match status" value="1"/>
</dbReference>
<keyword evidence="3" id="KW-1185">Reference proteome</keyword>
<feature type="chain" id="PRO_5035929275" evidence="1">
    <location>
        <begin position="20"/>
        <end position="127"/>
    </location>
</feature>
<reference evidence="2" key="1">
    <citation type="submission" date="2020-11" db="EMBL/GenBank/DDBJ databases">
        <authorList>
            <person name="Whiteford S."/>
        </authorList>
    </citation>
    <scope>NUCLEOTIDE SEQUENCE</scope>
</reference>